<dbReference type="EMBL" id="AGBW02014519">
    <property type="protein sequence ID" value="OWR41536.1"/>
    <property type="molecule type" value="Genomic_DNA"/>
</dbReference>
<dbReference type="Proteomes" id="UP000007151">
    <property type="component" value="Unassembled WGS sequence"/>
</dbReference>
<feature type="compositionally biased region" description="Basic residues" evidence="1">
    <location>
        <begin position="206"/>
        <end position="216"/>
    </location>
</feature>
<feature type="compositionally biased region" description="Acidic residues" evidence="1">
    <location>
        <begin position="801"/>
        <end position="819"/>
    </location>
</feature>
<feature type="compositionally biased region" description="Polar residues" evidence="1">
    <location>
        <begin position="374"/>
        <end position="386"/>
    </location>
</feature>
<comment type="caution">
    <text evidence="2">The sequence shown here is derived from an EMBL/GenBank/DDBJ whole genome shotgun (WGS) entry which is preliminary data.</text>
</comment>
<feature type="compositionally biased region" description="Basic residues" evidence="1">
    <location>
        <begin position="321"/>
        <end position="339"/>
    </location>
</feature>
<feature type="region of interest" description="Disordered" evidence="1">
    <location>
        <begin position="157"/>
        <end position="276"/>
    </location>
</feature>
<dbReference type="KEGG" id="dpl:KGM_202875"/>
<sequence length="872" mass="97987">MPVKIRDTKALKASKENACVKLKQKINTDNNLRPQRKVLGDKTNSASDDNTSILTCETVPPKSAPIEKKGKVCKPSVTETIERPKRARRVPTRYIENDGEKVISKKSNSPSPSVNTNFASPKQKVPIVLLTPVKIPHKIHDSSIIINRPKRICRLPSKFDNSSTSPSKFLSVLPINSSTPLAPKTKSVKQAKRELRSKTVSEKKLQPKKIVKKDSKRKFNEAQTTPHKSPKQSHITSFLKKKLPDTNNNANSNKNNSLKAAQKSPDNKRGINKSKAERNKIRDIDFSIKILDDKKSLKRNSNKADVYEFTFDPSEEPPPAKKQKKKNVSKKPSKPRKVTYKSNYEKNLAKALAVLKNTVAPDKVLEQNPKEASDQASSSKNPESNQVISAGHKVNDKNQMTKQKNDINQTVNRDIGTNANENVGNNSVRVEDTAFDIQADTDNLNYSPVNTPTRTKTPKLNTTNAANVDDPLNLQELSFFDEQPAASSSMNQSIRHPTASPWRIEFGNLPIKWQINTYVKPNMTPALESSFINFNDTKKKHVYTPIVPVNETLPEISESPNLKQTSIMSFIKEVVERSANKKKKKSSPVKNNSLFEDVTHSFVNVENTPAKETLPSSKTSRTPNKGMPVENNANETNTNNDSSVEDKENDSESAEKSNGNDKNLTFFGFNESEDQENTSPTKKKHRSTKSQHRRALQELNTFKGPSRPVLPVAAKTKILQNFDKANELYENMKSATEPPVFPEISIAGNTEVPNVNPTEDNEDSQSVHLFEDIEVVHHHKPIRKSYSKPKRVMFRQRAVEDSDDSRDTDDESSGDEMDESFTLPTIQIKKPTKKRVTKKQKLSKKEEKEAEAWAAGFNSMCENIEEFELVVE</sequence>
<evidence type="ECO:0000313" key="2">
    <source>
        <dbReference type="EMBL" id="OWR41536.1"/>
    </source>
</evidence>
<dbReference type="AlphaFoldDB" id="A0A212EJ74"/>
<protein>
    <submittedName>
        <fullName evidence="2">Uncharacterized protein</fullName>
    </submittedName>
</protein>
<proteinExistence type="predicted"/>
<feature type="compositionally biased region" description="Basic and acidic residues" evidence="1">
    <location>
        <begin position="265"/>
        <end position="276"/>
    </location>
</feature>
<feature type="region of interest" description="Disordered" evidence="1">
    <location>
        <begin position="30"/>
        <end position="71"/>
    </location>
</feature>
<feature type="region of interest" description="Disordered" evidence="1">
    <location>
        <begin position="443"/>
        <end position="466"/>
    </location>
</feature>
<feature type="region of interest" description="Disordered" evidence="1">
    <location>
        <begin position="606"/>
        <end position="693"/>
    </location>
</feature>
<feature type="compositionally biased region" description="Polar residues" evidence="1">
    <location>
        <begin position="614"/>
        <end position="623"/>
    </location>
</feature>
<feature type="region of interest" description="Disordered" evidence="1">
    <location>
        <begin position="309"/>
        <end position="343"/>
    </location>
</feature>
<gene>
    <name evidence="2" type="ORF">KGM_202875</name>
</gene>
<dbReference type="OrthoDB" id="7482643at2759"/>
<feature type="compositionally biased region" description="Basic residues" evidence="1">
    <location>
        <begin position="830"/>
        <end position="842"/>
    </location>
</feature>
<keyword evidence="3" id="KW-1185">Reference proteome</keyword>
<reference evidence="2 3" key="1">
    <citation type="journal article" date="2011" name="Cell">
        <title>The monarch butterfly genome yields insights into long-distance migration.</title>
        <authorList>
            <person name="Zhan S."/>
            <person name="Merlin C."/>
            <person name="Boore J.L."/>
            <person name="Reppert S.M."/>
        </authorList>
    </citation>
    <scope>NUCLEOTIDE SEQUENCE [LARGE SCALE GENOMIC DNA]</scope>
    <source>
        <strain evidence="2">F-2</strain>
    </source>
</reference>
<feature type="compositionally biased region" description="Polar residues" evidence="1">
    <location>
        <begin position="221"/>
        <end position="236"/>
    </location>
</feature>
<feature type="compositionally biased region" description="Basic and acidic residues" evidence="1">
    <location>
        <begin position="191"/>
        <end position="205"/>
    </location>
</feature>
<evidence type="ECO:0000313" key="3">
    <source>
        <dbReference type="Proteomes" id="UP000007151"/>
    </source>
</evidence>
<feature type="compositionally biased region" description="Basic residues" evidence="1">
    <location>
        <begin position="681"/>
        <end position="693"/>
    </location>
</feature>
<evidence type="ECO:0000256" key="1">
    <source>
        <dbReference type="SAM" id="MobiDB-lite"/>
    </source>
</evidence>
<feature type="compositionally biased region" description="Polar residues" evidence="1">
    <location>
        <begin position="42"/>
        <end position="55"/>
    </location>
</feature>
<feature type="region of interest" description="Disordered" evidence="1">
    <location>
        <begin position="367"/>
        <end position="386"/>
    </location>
</feature>
<feature type="compositionally biased region" description="Low complexity" evidence="1">
    <location>
        <begin position="247"/>
        <end position="264"/>
    </location>
</feature>
<feature type="compositionally biased region" description="Low complexity" evidence="1">
    <location>
        <begin position="630"/>
        <end position="640"/>
    </location>
</feature>
<organism evidence="2 3">
    <name type="scientific">Danaus plexippus plexippus</name>
    <dbReference type="NCBI Taxonomy" id="278856"/>
    <lineage>
        <taxon>Eukaryota</taxon>
        <taxon>Metazoa</taxon>
        <taxon>Ecdysozoa</taxon>
        <taxon>Arthropoda</taxon>
        <taxon>Hexapoda</taxon>
        <taxon>Insecta</taxon>
        <taxon>Pterygota</taxon>
        <taxon>Neoptera</taxon>
        <taxon>Endopterygota</taxon>
        <taxon>Lepidoptera</taxon>
        <taxon>Glossata</taxon>
        <taxon>Ditrysia</taxon>
        <taxon>Papilionoidea</taxon>
        <taxon>Nymphalidae</taxon>
        <taxon>Danainae</taxon>
        <taxon>Danaini</taxon>
        <taxon>Danaina</taxon>
        <taxon>Danaus</taxon>
        <taxon>Danaus</taxon>
    </lineage>
</organism>
<feature type="compositionally biased region" description="Polar residues" evidence="1">
    <location>
        <begin position="159"/>
        <end position="180"/>
    </location>
</feature>
<dbReference type="eggNOG" id="ENOG502TAWW">
    <property type="taxonomic scope" value="Eukaryota"/>
</dbReference>
<name>A0A212EJ74_DANPL</name>
<feature type="region of interest" description="Disordered" evidence="1">
    <location>
        <begin position="787"/>
        <end position="847"/>
    </location>
</feature>
<accession>A0A212EJ74</accession>